<dbReference type="Gene3D" id="3.60.10.10">
    <property type="entry name" value="Endonuclease/exonuclease/phosphatase"/>
    <property type="match status" value="1"/>
</dbReference>
<dbReference type="Pfam" id="PF03372">
    <property type="entry name" value="Exo_endo_phos"/>
    <property type="match status" value="1"/>
</dbReference>
<evidence type="ECO:0000313" key="3">
    <source>
        <dbReference type="Proteomes" id="UP001303046"/>
    </source>
</evidence>
<dbReference type="InterPro" id="IPR005135">
    <property type="entry name" value="Endo/exonuclease/phosphatase"/>
</dbReference>
<proteinExistence type="predicted"/>
<name>A0ABR1EN80_NECAM</name>
<evidence type="ECO:0000313" key="2">
    <source>
        <dbReference type="EMBL" id="KAK6764080.1"/>
    </source>
</evidence>
<comment type="caution">
    <text evidence="2">The sequence shown here is derived from an EMBL/GenBank/DDBJ whole genome shotgun (WGS) entry which is preliminary data.</text>
</comment>
<dbReference type="SUPFAM" id="SSF56219">
    <property type="entry name" value="DNase I-like"/>
    <property type="match status" value="1"/>
</dbReference>
<protein>
    <recommendedName>
        <fullName evidence="1">Endonuclease/exonuclease/phosphatase domain-containing protein</fullName>
    </recommendedName>
</protein>
<keyword evidence="3" id="KW-1185">Reference proteome</keyword>
<dbReference type="EMBL" id="JAVFWL010000006">
    <property type="protein sequence ID" value="KAK6764080.1"/>
    <property type="molecule type" value="Genomic_DNA"/>
</dbReference>
<feature type="domain" description="Endonuclease/exonuclease/phosphatase" evidence="1">
    <location>
        <begin position="325"/>
        <end position="532"/>
    </location>
</feature>
<reference evidence="2 3" key="1">
    <citation type="submission" date="2023-08" db="EMBL/GenBank/DDBJ databases">
        <title>A Necator americanus chromosomal reference genome.</title>
        <authorList>
            <person name="Ilik V."/>
            <person name="Petrzelkova K.J."/>
            <person name="Pardy F."/>
            <person name="Fuh T."/>
            <person name="Niatou-Singa F.S."/>
            <person name="Gouil Q."/>
            <person name="Baker L."/>
            <person name="Ritchie M.E."/>
            <person name="Jex A.R."/>
            <person name="Gazzola D."/>
            <person name="Li H."/>
            <person name="Toshio Fujiwara R."/>
            <person name="Zhan B."/>
            <person name="Aroian R.V."/>
            <person name="Pafco B."/>
            <person name="Schwarz E.M."/>
        </authorList>
    </citation>
    <scope>NUCLEOTIDE SEQUENCE [LARGE SCALE GENOMIC DNA]</scope>
    <source>
        <strain evidence="2 3">Aroian</strain>
        <tissue evidence="2">Whole animal</tissue>
    </source>
</reference>
<organism evidence="2 3">
    <name type="scientific">Necator americanus</name>
    <name type="common">Human hookworm</name>
    <dbReference type="NCBI Taxonomy" id="51031"/>
    <lineage>
        <taxon>Eukaryota</taxon>
        <taxon>Metazoa</taxon>
        <taxon>Ecdysozoa</taxon>
        <taxon>Nematoda</taxon>
        <taxon>Chromadorea</taxon>
        <taxon>Rhabditida</taxon>
        <taxon>Rhabditina</taxon>
        <taxon>Rhabditomorpha</taxon>
        <taxon>Strongyloidea</taxon>
        <taxon>Ancylostomatidae</taxon>
        <taxon>Bunostominae</taxon>
        <taxon>Necator</taxon>
    </lineage>
</organism>
<sequence length="595" mass="68315">MRDLPVISIENYTIYCGDVDENKMRFVRPWDRRGRELWIAEDVNSGSQVLTHLLKPLRTTQVVIFGINGNARMGLEQQSDVVGKWPKEQHKRKMRMLKLRIDCVLRRNILQSDIRKSRAVWDVAFDSDHISVLLSLKKDFRQRMSVNIGLQTKLKDAHSLTSRVQCTAKKTLQKKTVPMTRKKFAVASAETRSAYNFVCHDTQNEQGEVSEKEPAPAVRVTSDVQERIDAVDLAQWIATSNGYIADVPRRLGLIAQRDYAKADDSEKISFSLPFITDDLRDGLLVSAEPGLTYDILVSCTSVRPKACNQESCRLPKRKRTRMAICTYNARTLASEAAIEDLMMQAKKIKYDVIGLTETRRHHPLNAVYESGEELFLGTCDSRGVGGVGVLVNTKTGKNIDSFEQLTTRIGRLWMRRCGPTPALTIFVAYAPTSSYEEEVKAFYMDLEKFYREDHAFYKVIIWDFNAKRLSEFIMTTKTIHGNSQHKKPSSLRWTWESPGGGYRNEIDYIIVSERFCLTEDAVVPKFYTGSDHRLLRRRFSLTRRAKKAAKFRERNPKAIINWDLFATLAGFWEDSAIDEEYDRLVEHLSRPREVG</sequence>
<evidence type="ECO:0000259" key="1">
    <source>
        <dbReference type="Pfam" id="PF03372"/>
    </source>
</evidence>
<dbReference type="InterPro" id="IPR036691">
    <property type="entry name" value="Endo/exonu/phosph_ase_sf"/>
</dbReference>
<gene>
    <name evidence="2" type="primary">Necator_chrX.g24583</name>
    <name evidence="2" type="ORF">RB195_024418</name>
</gene>
<accession>A0ABR1EN80</accession>
<dbReference type="Proteomes" id="UP001303046">
    <property type="component" value="Unassembled WGS sequence"/>
</dbReference>